<gene>
    <name evidence="1" type="ORF">J5X75_22795</name>
</gene>
<proteinExistence type="predicted"/>
<comment type="caution">
    <text evidence="1">The sequence shown here is derived from an EMBL/GenBank/DDBJ whole genome shotgun (WGS) entry which is preliminary data.</text>
</comment>
<dbReference type="SUPFAM" id="SSF56112">
    <property type="entry name" value="Protein kinase-like (PK-like)"/>
    <property type="match status" value="1"/>
</dbReference>
<accession>A0ABS3UNI8</accession>
<dbReference type="EMBL" id="JAGFNS010000015">
    <property type="protein sequence ID" value="MBO3740337.1"/>
    <property type="molecule type" value="Genomic_DNA"/>
</dbReference>
<evidence type="ECO:0000313" key="2">
    <source>
        <dbReference type="Proteomes" id="UP000679690"/>
    </source>
</evidence>
<dbReference type="Gene3D" id="3.90.1200.10">
    <property type="match status" value="1"/>
</dbReference>
<dbReference type="InterPro" id="IPR011009">
    <property type="entry name" value="Kinase-like_dom_sf"/>
</dbReference>
<organism evidence="1 2">
    <name type="scientific">Actinoplanes flavus</name>
    <dbReference type="NCBI Taxonomy" id="2820290"/>
    <lineage>
        <taxon>Bacteria</taxon>
        <taxon>Bacillati</taxon>
        <taxon>Actinomycetota</taxon>
        <taxon>Actinomycetes</taxon>
        <taxon>Micromonosporales</taxon>
        <taxon>Micromonosporaceae</taxon>
        <taxon>Actinoplanes</taxon>
    </lineage>
</organism>
<keyword evidence="2" id="KW-1185">Reference proteome</keyword>
<protein>
    <submittedName>
        <fullName evidence="1">Phosphotransferase</fullName>
    </submittedName>
</protein>
<name>A0ABS3UNI8_9ACTN</name>
<reference evidence="1 2" key="1">
    <citation type="submission" date="2021-03" db="EMBL/GenBank/DDBJ databases">
        <title>Actinoplanes flavus sp. nov., a novel actinomycete isolated from Coconut Palm rhizosphere soil.</title>
        <authorList>
            <person name="Luo X."/>
        </authorList>
    </citation>
    <scope>NUCLEOTIDE SEQUENCE [LARGE SCALE GENOMIC DNA]</scope>
    <source>
        <strain evidence="1 2">NEAU-H7</strain>
    </source>
</reference>
<sequence length="273" mass="29980">MSISRIRYEDLPLAVRCAVEEATGAYEVAKPVADGLNSAVAVKLVCPKGTFFIKALPSDHRWAWTQAREAEVAPYVGEVAPALHARIVEEGWDVLVFEGLKGHQANYAPGSPDLPLVADLLTLIGQIECPGIPLRRAEQRLGSYVDAKDLKFFEGDALLHTDLNNANVLVSDDGARIVDWGWATRGAPWLDAGYWVLWLIAAGHAPRSAEQWAAHVPSWRTAESEGITAFAEATELIWREIGGSNPDGWTRRLMEASKTWREFRSAAKGNGRL</sequence>
<dbReference type="Proteomes" id="UP000679690">
    <property type="component" value="Unassembled WGS sequence"/>
</dbReference>
<evidence type="ECO:0000313" key="1">
    <source>
        <dbReference type="EMBL" id="MBO3740337.1"/>
    </source>
</evidence>
<dbReference type="RefSeq" id="WP_208469528.1">
    <property type="nucleotide sequence ID" value="NZ_JAGFNS010000015.1"/>
</dbReference>